<evidence type="ECO:0000259" key="9">
    <source>
        <dbReference type="Pfam" id="PF13145"/>
    </source>
</evidence>
<feature type="transmembrane region" description="Helical" evidence="8">
    <location>
        <begin position="9"/>
        <end position="27"/>
    </location>
</feature>
<evidence type="ECO:0000256" key="7">
    <source>
        <dbReference type="ARBA" id="ARBA00038408"/>
    </source>
</evidence>
<evidence type="ECO:0000256" key="5">
    <source>
        <dbReference type="ARBA" id="ARBA00023136"/>
    </source>
</evidence>
<dbReference type="RefSeq" id="WP_073249806.1">
    <property type="nucleotide sequence ID" value="NZ_FQZQ01000003.1"/>
</dbReference>
<dbReference type="Proteomes" id="UP000183982">
    <property type="component" value="Unassembled WGS sequence"/>
</dbReference>
<keyword evidence="4 8" id="KW-1133">Transmembrane helix</keyword>
<keyword evidence="2" id="KW-1003">Cell membrane</keyword>
<protein>
    <submittedName>
        <fullName evidence="10">Peptidyl-prolyl cis-trans isomerase D</fullName>
    </submittedName>
</protein>
<feature type="domain" description="PpiC" evidence="9">
    <location>
        <begin position="244"/>
        <end position="361"/>
    </location>
</feature>
<evidence type="ECO:0000256" key="4">
    <source>
        <dbReference type="ARBA" id="ARBA00022989"/>
    </source>
</evidence>
<proteinExistence type="inferred from homology"/>
<dbReference type="Pfam" id="PF13624">
    <property type="entry name" value="SurA_N_3"/>
    <property type="match status" value="1"/>
</dbReference>
<dbReference type="GO" id="GO:0005886">
    <property type="term" value="C:plasma membrane"/>
    <property type="evidence" value="ECO:0007669"/>
    <property type="project" value="UniProtKB-SubCell"/>
</dbReference>
<name>A0A1M6ETZ3_9RHOB</name>
<dbReference type="SUPFAM" id="SSF54534">
    <property type="entry name" value="FKBP-like"/>
    <property type="match status" value="1"/>
</dbReference>
<keyword evidence="3 8" id="KW-0812">Transmembrane</keyword>
<sequence>MSKGSASKTLVWILMAMLIFGLGGFGITNLSGGAVRSVGTVGDKEIDINEYARALQQEMNALDAQTGRAVSFGEAQAAGIDRGVLNRLIATRAMDAETTRMGISIGDENLREELLQIREFQNADGSFDRAAYSYALEQTRMSEAQFEASIREDAARTLLQAAIVSGVIMNETYGDVLLNFVGEQRTIEIARLDEDVLTFPVTEATEADLKAFYDANIDQFTVPAQRQITYAWLSPAMLIDSVDVDEAALKDLYTERDAEFNRPERRLVERLAFADMASAEAAKTRLDNEEVSFETLVLDRGLNMVDVDMGDVSAAELGDAGPAVFAAVVGSLTGPVQSDLGPALFRINGVLPAASTSFEDALPQLREELAAERARRVIDAQVGDVDDLLAAGATLEELADETEMELGQVGWHAGVSDGISGYETFRALAAVVTKEDFPQIDTLADGGMFALRLDDETPAAPAPFAEVKDDVATAWRRAEVVARLQEMADGLVPLLEGEVEFAAFGLEATVQPNLLRSGFVADTPEGFVQSVFEMELGAVSSAATENGLLIVRLIEIVKPDPNAPEVSNLLASVLDQGAAGLSQDIFEAYAQNIQFEQGVTLNQPALNAVHAQFQ</sequence>
<keyword evidence="10" id="KW-0413">Isomerase</keyword>
<evidence type="ECO:0000313" key="10">
    <source>
        <dbReference type="EMBL" id="SHI88846.1"/>
    </source>
</evidence>
<keyword evidence="11" id="KW-1185">Reference proteome</keyword>
<keyword evidence="5 8" id="KW-0472">Membrane</keyword>
<gene>
    <name evidence="10" type="ORF">SAMN05444000_103295</name>
</gene>
<evidence type="ECO:0000313" key="11">
    <source>
        <dbReference type="Proteomes" id="UP000183982"/>
    </source>
</evidence>
<dbReference type="InterPro" id="IPR027304">
    <property type="entry name" value="Trigger_fact/SurA_dom_sf"/>
</dbReference>
<evidence type="ECO:0000256" key="8">
    <source>
        <dbReference type="SAM" id="Phobius"/>
    </source>
</evidence>
<dbReference type="PANTHER" id="PTHR47529">
    <property type="entry name" value="PEPTIDYL-PROLYL CIS-TRANS ISOMERASE D"/>
    <property type="match status" value="1"/>
</dbReference>
<dbReference type="STRING" id="1470563.SAMN05444000_103295"/>
<organism evidence="10 11">
    <name type="scientific">Shimia gijangensis</name>
    <dbReference type="NCBI Taxonomy" id="1470563"/>
    <lineage>
        <taxon>Bacteria</taxon>
        <taxon>Pseudomonadati</taxon>
        <taxon>Pseudomonadota</taxon>
        <taxon>Alphaproteobacteria</taxon>
        <taxon>Rhodobacterales</taxon>
        <taxon>Roseobacteraceae</taxon>
    </lineage>
</organism>
<dbReference type="Pfam" id="PF13145">
    <property type="entry name" value="Rotamase_2"/>
    <property type="match status" value="1"/>
</dbReference>
<evidence type="ECO:0000256" key="6">
    <source>
        <dbReference type="ARBA" id="ARBA00023186"/>
    </source>
</evidence>
<dbReference type="SUPFAM" id="SSF109998">
    <property type="entry name" value="Triger factor/SurA peptide-binding domain-like"/>
    <property type="match status" value="1"/>
</dbReference>
<dbReference type="Gene3D" id="1.10.4030.10">
    <property type="entry name" value="Porin chaperone SurA, peptide-binding domain"/>
    <property type="match status" value="1"/>
</dbReference>
<comment type="similarity">
    <text evidence="7">Belongs to the PpiD chaperone family.</text>
</comment>
<evidence type="ECO:0000256" key="2">
    <source>
        <dbReference type="ARBA" id="ARBA00022475"/>
    </source>
</evidence>
<dbReference type="PANTHER" id="PTHR47529:SF1">
    <property type="entry name" value="PERIPLASMIC CHAPERONE PPID"/>
    <property type="match status" value="1"/>
</dbReference>
<dbReference type="InterPro" id="IPR052029">
    <property type="entry name" value="PpiD_chaperone"/>
</dbReference>
<keyword evidence="6" id="KW-0143">Chaperone</keyword>
<evidence type="ECO:0000256" key="3">
    <source>
        <dbReference type="ARBA" id="ARBA00022692"/>
    </source>
</evidence>
<evidence type="ECO:0000256" key="1">
    <source>
        <dbReference type="ARBA" id="ARBA00004401"/>
    </source>
</evidence>
<dbReference type="InterPro" id="IPR000297">
    <property type="entry name" value="PPIase_PpiC"/>
</dbReference>
<reference evidence="11" key="1">
    <citation type="submission" date="2016-11" db="EMBL/GenBank/DDBJ databases">
        <authorList>
            <person name="Varghese N."/>
            <person name="Submissions S."/>
        </authorList>
    </citation>
    <scope>NUCLEOTIDE SEQUENCE [LARGE SCALE GENOMIC DNA]</scope>
    <source>
        <strain evidence="11">DSM 100564</strain>
    </source>
</reference>
<accession>A0A1M6ETZ3</accession>
<comment type="subcellular location">
    <subcellularLocation>
        <location evidence="1">Cell membrane</location>
        <topology evidence="1">Single-pass type II membrane protein</topology>
    </subcellularLocation>
</comment>
<dbReference type="OrthoDB" id="9768393at2"/>
<dbReference type="AlphaFoldDB" id="A0A1M6ETZ3"/>
<dbReference type="EMBL" id="FQZQ01000003">
    <property type="protein sequence ID" value="SHI88846.1"/>
    <property type="molecule type" value="Genomic_DNA"/>
</dbReference>
<dbReference type="GO" id="GO:0003755">
    <property type="term" value="F:peptidyl-prolyl cis-trans isomerase activity"/>
    <property type="evidence" value="ECO:0007669"/>
    <property type="project" value="InterPro"/>
</dbReference>